<name>A0A0Q0SML2_9PSED</name>
<sequence>MSEFQREERYIVLKLSRLPAREAAYLRAIQKDAIVESVVVEADWPEYDLVWLMLAHRMSGKPVPDFNAVRYADELKHRISEFEDLLQLSLDALCECRALLHAHASSSQCSRSKMHGEIGLARIDRLTDKLRSALPRQL</sequence>
<reference evidence="1 2" key="1">
    <citation type="submission" date="2015-10" db="EMBL/GenBank/DDBJ databases">
        <title>Pseudomonas helleri sp. nov. and Pseudomonas weihenstephanensis sp. nov., isolated from raw cows milk.</title>
        <authorList>
            <person name="Von Neubeck M."/>
            <person name="Huptas C."/>
            <person name="Wenning M."/>
            <person name="Scherer S."/>
        </authorList>
    </citation>
    <scope>NUCLEOTIDE SEQUENCE [LARGE SCALE GENOMIC DNA]</scope>
    <source>
        <strain evidence="1 2">BSTT44</strain>
    </source>
</reference>
<dbReference type="EMBL" id="LLWH01000187">
    <property type="protein sequence ID" value="KQB52754.1"/>
    <property type="molecule type" value="Genomic_DNA"/>
</dbReference>
<organism evidence="1 2">
    <name type="scientific">Pseudomonas endophytica</name>
    <dbReference type="NCBI Taxonomy" id="1563157"/>
    <lineage>
        <taxon>Bacteria</taxon>
        <taxon>Pseudomonadati</taxon>
        <taxon>Pseudomonadota</taxon>
        <taxon>Gammaproteobacteria</taxon>
        <taxon>Pseudomonadales</taxon>
        <taxon>Pseudomonadaceae</taxon>
        <taxon>Pseudomonas</taxon>
    </lineage>
</organism>
<gene>
    <name evidence="1" type="ORF">AQS70_03390</name>
</gene>
<dbReference type="Proteomes" id="UP000050342">
    <property type="component" value="Unassembled WGS sequence"/>
</dbReference>
<dbReference type="OrthoDB" id="7031842at2"/>
<dbReference type="STRING" id="1563157.AQS70_03390"/>
<evidence type="ECO:0000313" key="2">
    <source>
        <dbReference type="Proteomes" id="UP000050342"/>
    </source>
</evidence>
<keyword evidence="2" id="KW-1185">Reference proteome</keyword>
<proteinExistence type="predicted"/>
<dbReference type="AlphaFoldDB" id="A0A0Q0SML2"/>
<evidence type="ECO:0000313" key="1">
    <source>
        <dbReference type="EMBL" id="KQB52754.1"/>
    </source>
</evidence>
<comment type="caution">
    <text evidence="1">The sequence shown here is derived from an EMBL/GenBank/DDBJ whole genome shotgun (WGS) entry which is preliminary data.</text>
</comment>
<protein>
    <submittedName>
        <fullName evidence="1">Uncharacterized protein</fullName>
    </submittedName>
</protein>
<dbReference type="RefSeq" id="WP_055103834.1">
    <property type="nucleotide sequence ID" value="NZ_LLWH01000187.1"/>
</dbReference>
<accession>A0A0Q0SML2</accession>